<proteinExistence type="predicted"/>
<dbReference type="AlphaFoldDB" id="A0AAD7ZSU6"/>
<accession>A0AAD7ZSU6</accession>
<protein>
    <submittedName>
        <fullName evidence="1">Uncharacterized protein</fullName>
    </submittedName>
</protein>
<reference evidence="1" key="1">
    <citation type="journal article" date="2023" name="IScience">
        <title>Live-bearing cockroach genome reveals convergent evolutionary mechanisms linked to viviparity in insects and beyond.</title>
        <authorList>
            <person name="Fouks B."/>
            <person name="Harrison M.C."/>
            <person name="Mikhailova A.A."/>
            <person name="Marchal E."/>
            <person name="English S."/>
            <person name="Carruthers M."/>
            <person name="Jennings E.C."/>
            <person name="Chiamaka E.L."/>
            <person name="Frigard R.A."/>
            <person name="Pippel M."/>
            <person name="Attardo G.M."/>
            <person name="Benoit J.B."/>
            <person name="Bornberg-Bauer E."/>
            <person name="Tobe S.S."/>
        </authorList>
    </citation>
    <scope>NUCLEOTIDE SEQUENCE</scope>
    <source>
        <strain evidence="1">Stay&amp;Tobe</strain>
    </source>
</reference>
<organism evidence="1 2">
    <name type="scientific">Diploptera punctata</name>
    <name type="common">Pacific beetle cockroach</name>
    <dbReference type="NCBI Taxonomy" id="6984"/>
    <lineage>
        <taxon>Eukaryota</taxon>
        <taxon>Metazoa</taxon>
        <taxon>Ecdysozoa</taxon>
        <taxon>Arthropoda</taxon>
        <taxon>Hexapoda</taxon>
        <taxon>Insecta</taxon>
        <taxon>Pterygota</taxon>
        <taxon>Neoptera</taxon>
        <taxon>Polyneoptera</taxon>
        <taxon>Dictyoptera</taxon>
        <taxon>Blattodea</taxon>
        <taxon>Blaberoidea</taxon>
        <taxon>Blaberidae</taxon>
        <taxon>Diplopterinae</taxon>
        <taxon>Diploptera</taxon>
    </lineage>
</organism>
<feature type="non-terminal residue" evidence="1">
    <location>
        <position position="55"/>
    </location>
</feature>
<comment type="caution">
    <text evidence="1">The sequence shown here is derived from an EMBL/GenBank/DDBJ whole genome shotgun (WGS) entry which is preliminary data.</text>
</comment>
<dbReference type="EMBL" id="JASPKZ010007223">
    <property type="protein sequence ID" value="KAJ9586041.1"/>
    <property type="molecule type" value="Genomic_DNA"/>
</dbReference>
<evidence type="ECO:0000313" key="1">
    <source>
        <dbReference type="EMBL" id="KAJ9586041.1"/>
    </source>
</evidence>
<reference evidence="1" key="2">
    <citation type="submission" date="2023-05" db="EMBL/GenBank/DDBJ databases">
        <authorList>
            <person name="Fouks B."/>
        </authorList>
    </citation>
    <scope>NUCLEOTIDE SEQUENCE</scope>
    <source>
        <strain evidence="1">Stay&amp;Tobe</strain>
        <tissue evidence="1">Testes</tissue>
    </source>
</reference>
<sequence>VSRVFYIIKNAIFEVTSNRIINILVIVYKFCVLLFPKDSTIIFESVVFLSSEILE</sequence>
<dbReference type="Proteomes" id="UP001233999">
    <property type="component" value="Unassembled WGS sequence"/>
</dbReference>
<keyword evidence="2" id="KW-1185">Reference proteome</keyword>
<evidence type="ECO:0000313" key="2">
    <source>
        <dbReference type="Proteomes" id="UP001233999"/>
    </source>
</evidence>
<gene>
    <name evidence="1" type="ORF">L9F63_020338</name>
</gene>
<feature type="non-terminal residue" evidence="1">
    <location>
        <position position="1"/>
    </location>
</feature>
<name>A0AAD7ZSU6_DIPPU</name>